<dbReference type="SUPFAM" id="SSF53822">
    <property type="entry name" value="Periplasmic binding protein-like I"/>
    <property type="match status" value="1"/>
</dbReference>
<dbReference type="PROSITE" id="PS50932">
    <property type="entry name" value="HTH_LACI_2"/>
    <property type="match status" value="1"/>
</dbReference>
<reference evidence="6" key="1">
    <citation type="submission" date="2022-08" db="EMBL/GenBank/DDBJ databases">
        <authorList>
            <person name="Deng Y."/>
            <person name="Han X.-F."/>
            <person name="Zhang Y.-Q."/>
        </authorList>
    </citation>
    <scope>NUCLEOTIDE SEQUENCE</scope>
    <source>
        <strain evidence="6">CPCC 203386</strain>
    </source>
</reference>
<dbReference type="SMART" id="SM00354">
    <property type="entry name" value="HTH_LACI"/>
    <property type="match status" value="1"/>
</dbReference>
<gene>
    <name evidence="6" type="ORF">N1032_11305</name>
</gene>
<proteinExistence type="predicted"/>
<dbReference type="PANTHER" id="PTHR30146">
    <property type="entry name" value="LACI-RELATED TRANSCRIPTIONAL REPRESSOR"/>
    <property type="match status" value="1"/>
</dbReference>
<evidence type="ECO:0000259" key="5">
    <source>
        <dbReference type="PROSITE" id="PS50932"/>
    </source>
</evidence>
<keyword evidence="1" id="KW-0805">Transcription regulation</keyword>
<keyword evidence="2 6" id="KW-0238">DNA-binding</keyword>
<feature type="region of interest" description="Disordered" evidence="4">
    <location>
        <begin position="340"/>
        <end position="362"/>
    </location>
</feature>
<evidence type="ECO:0000256" key="4">
    <source>
        <dbReference type="SAM" id="MobiDB-lite"/>
    </source>
</evidence>
<protein>
    <submittedName>
        <fullName evidence="6">LacI family DNA-binding transcriptional regulator</fullName>
    </submittedName>
</protein>
<keyword evidence="3" id="KW-0804">Transcription</keyword>
<dbReference type="SUPFAM" id="SSF47413">
    <property type="entry name" value="lambda repressor-like DNA-binding domains"/>
    <property type="match status" value="1"/>
</dbReference>
<dbReference type="Proteomes" id="UP001165586">
    <property type="component" value="Unassembled WGS sequence"/>
</dbReference>
<dbReference type="RefSeq" id="WP_259539198.1">
    <property type="nucleotide sequence ID" value="NZ_JANLCJ010000004.1"/>
</dbReference>
<sequence>MDPPPEAKRTRAPSIRDVARLAGVSHQTVSRVLNNHPSIRVETKSRVLEVMEQLQYRPNRAARALVTSRSRTIGVLTSSRSEYGPASSIQAIEEAAVLAGYLVVTANADGTDSRSIARAITHLLDQAVEGIVVIAPQVRVFDTLAEMQLDLPFVTLQSTGRLDDHALSVDQMTGARLATRHLIELGHRGIYHLAGPQDWIEAEARMEGFLHEMNEMDVPTTAPILGDWTAEFGYYAGRELLRVRDFTAIFSSNDQMALGIVHAIHDAGLDVPGDISVVGFDDIPEAAHFWPPLTTVRQDFAELGRRAVALLIGNATPDPDSATAPDAAAAMAAAGAAVPAPAAAPDAAPSPHAARAAAPVPQ</sequence>
<dbReference type="InterPro" id="IPR010982">
    <property type="entry name" value="Lambda_DNA-bd_dom_sf"/>
</dbReference>
<dbReference type="Gene3D" id="1.10.260.40">
    <property type="entry name" value="lambda repressor-like DNA-binding domains"/>
    <property type="match status" value="1"/>
</dbReference>
<name>A0ABT2H2Z8_9MICO</name>
<dbReference type="Pfam" id="PF00356">
    <property type="entry name" value="LacI"/>
    <property type="match status" value="1"/>
</dbReference>
<dbReference type="InterPro" id="IPR028082">
    <property type="entry name" value="Peripla_BP_I"/>
</dbReference>
<dbReference type="PROSITE" id="PS00356">
    <property type="entry name" value="HTH_LACI_1"/>
    <property type="match status" value="1"/>
</dbReference>
<dbReference type="InterPro" id="IPR000843">
    <property type="entry name" value="HTH_LacI"/>
</dbReference>
<dbReference type="PANTHER" id="PTHR30146:SF109">
    <property type="entry name" value="HTH-TYPE TRANSCRIPTIONAL REGULATOR GALS"/>
    <property type="match status" value="1"/>
</dbReference>
<feature type="domain" description="HTH lacI-type" evidence="5">
    <location>
        <begin position="13"/>
        <end position="67"/>
    </location>
</feature>
<dbReference type="EMBL" id="JANLCJ010000004">
    <property type="protein sequence ID" value="MCS5734324.1"/>
    <property type="molecule type" value="Genomic_DNA"/>
</dbReference>
<dbReference type="PRINTS" id="PR00036">
    <property type="entry name" value="HTHLACI"/>
</dbReference>
<feature type="non-terminal residue" evidence="6">
    <location>
        <position position="362"/>
    </location>
</feature>
<evidence type="ECO:0000256" key="2">
    <source>
        <dbReference type="ARBA" id="ARBA00023125"/>
    </source>
</evidence>
<accession>A0ABT2H2Z8</accession>
<dbReference type="Gene3D" id="3.40.50.2300">
    <property type="match status" value="2"/>
</dbReference>
<dbReference type="Pfam" id="PF13377">
    <property type="entry name" value="Peripla_BP_3"/>
    <property type="match status" value="1"/>
</dbReference>
<dbReference type="GO" id="GO:0003677">
    <property type="term" value="F:DNA binding"/>
    <property type="evidence" value="ECO:0007669"/>
    <property type="project" value="UniProtKB-KW"/>
</dbReference>
<evidence type="ECO:0000313" key="6">
    <source>
        <dbReference type="EMBL" id="MCS5734324.1"/>
    </source>
</evidence>
<dbReference type="CDD" id="cd01392">
    <property type="entry name" value="HTH_LacI"/>
    <property type="match status" value="1"/>
</dbReference>
<evidence type="ECO:0000256" key="3">
    <source>
        <dbReference type="ARBA" id="ARBA00023163"/>
    </source>
</evidence>
<dbReference type="CDD" id="cd01574">
    <property type="entry name" value="PBP1_LacI"/>
    <property type="match status" value="1"/>
</dbReference>
<evidence type="ECO:0000313" key="7">
    <source>
        <dbReference type="Proteomes" id="UP001165586"/>
    </source>
</evidence>
<evidence type="ECO:0000256" key="1">
    <source>
        <dbReference type="ARBA" id="ARBA00023015"/>
    </source>
</evidence>
<keyword evidence="7" id="KW-1185">Reference proteome</keyword>
<dbReference type="InterPro" id="IPR046335">
    <property type="entry name" value="LacI/GalR-like_sensor"/>
</dbReference>
<comment type="caution">
    <text evidence="6">The sequence shown here is derived from an EMBL/GenBank/DDBJ whole genome shotgun (WGS) entry which is preliminary data.</text>
</comment>
<organism evidence="6 7">
    <name type="scientific">Herbiconiux daphne</name>
    <dbReference type="NCBI Taxonomy" id="2970914"/>
    <lineage>
        <taxon>Bacteria</taxon>
        <taxon>Bacillati</taxon>
        <taxon>Actinomycetota</taxon>
        <taxon>Actinomycetes</taxon>
        <taxon>Micrococcales</taxon>
        <taxon>Microbacteriaceae</taxon>
        <taxon>Herbiconiux</taxon>
    </lineage>
</organism>